<evidence type="ECO:0000256" key="1">
    <source>
        <dbReference type="SAM" id="Coils"/>
    </source>
</evidence>
<protein>
    <submittedName>
        <fullName evidence="3">Uncharacterized protein</fullName>
    </submittedName>
</protein>
<feature type="region of interest" description="Disordered" evidence="2">
    <location>
        <begin position="21"/>
        <end position="72"/>
    </location>
</feature>
<proteinExistence type="predicted"/>
<feature type="region of interest" description="Disordered" evidence="2">
    <location>
        <begin position="140"/>
        <end position="163"/>
    </location>
</feature>
<reference evidence="4" key="1">
    <citation type="submission" date="2014-03" db="EMBL/GenBank/DDBJ databases">
        <authorList>
            <person name="Aksoy S."/>
            <person name="Warren W."/>
            <person name="Wilson R.K."/>
        </authorList>
    </citation>
    <scope>NUCLEOTIDE SEQUENCE [LARGE SCALE GENOMIC DNA]</scope>
    <source>
        <strain evidence="4">IAEA</strain>
    </source>
</reference>
<accession>A0A1A9ZDP3</accession>
<evidence type="ECO:0000313" key="4">
    <source>
        <dbReference type="Proteomes" id="UP000092445"/>
    </source>
</evidence>
<sequence length="344" mass="40122">MSLETNSSRSQVILKNVITNTNDNKGGSIINKSKRRNRSRVHTDKQEITKPALKTRPAVKKSKRSQQSEESEYKAFVGKLLHTVSELEHYLVEDHQQDYKLRMALERQKERVSDLSTSLANEKRRNKRLVDLIRSVDSVPSEEEELGNSDRNSNKDRTLRNGRGAVQRWPLNASNEAYESISPLLMHQRYDELSTSYKQCRRQLLKKEKQVAICKCEKERLQTQYDQLMDEYRSSQKRFEGLCCRYLRLQKRKNYEIQQLRETLTHASDCVIGAQLLMDKCEGDHAKHGAKEFNQNLQHFIKSLHLCEWTKWTKCSCSSIASQEKNATDMICEPRSAFCVFTII</sequence>
<dbReference type="AlphaFoldDB" id="A0A1A9ZDP3"/>
<dbReference type="EnsemblMetazoa" id="GPAI011508-RA">
    <property type="protein sequence ID" value="GPAI011508-PA"/>
    <property type="gene ID" value="GPAI011508"/>
</dbReference>
<name>A0A1A9ZDP3_GLOPL</name>
<dbReference type="VEuPathDB" id="VectorBase:GPAI011508"/>
<feature type="coiled-coil region" evidence="1">
    <location>
        <begin position="190"/>
        <end position="238"/>
    </location>
</feature>
<evidence type="ECO:0000256" key="2">
    <source>
        <dbReference type="SAM" id="MobiDB-lite"/>
    </source>
</evidence>
<evidence type="ECO:0000313" key="3">
    <source>
        <dbReference type="EnsemblMetazoa" id="GPAI011508-PA"/>
    </source>
</evidence>
<organism evidence="3 4">
    <name type="scientific">Glossina pallidipes</name>
    <name type="common">Tsetse fly</name>
    <dbReference type="NCBI Taxonomy" id="7398"/>
    <lineage>
        <taxon>Eukaryota</taxon>
        <taxon>Metazoa</taxon>
        <taxon>Ecdysozoa</taxon>
        <taxon>Arthropoda</taxon>
        <taxon>Hexapoda</taxon>
        <taxon>Insecta</taxon>
        <taxon>Pterygota</taxon>
        <taxon>Neoptera</taxon>
        <taxon>Endopterygota</taxon>
        <taxon>Diptera</taxon>
        <taxon>Brachycera</taxon>
        <taxon>Muscomorpha</taxon>
        <taxon>Hippoboscoidea</taxon>
        <taxon>Glossinidae</taxon>
        <taxon>Glossina</taxon>
    </lineage>
</organism>
<keyword evidence="1" id="KW-0175">Coiled coil</keyword>
<keyword evidence="4" id="KW-1185">Reference proteome</keyword>
<reference evidence="3" key="2">
    <citation type="submission" date="2020-05" db="UniProtKB">
        <authorList>
            <consortium name="EnsemblMetazoa"/>
        </authorList>
    </citation>
    <scope>IDENTIFICATION</scope>
    <source>
        <strain evidence="3">IAEA</strain>
    </source>
</reference>
<dbReference type="Proteomes" id="UP000092445">
    <property type="component" value="Unassembled WGS sequence"/>
</dbReference>